<sequence>MYKYIALCFVLTCLTGCQTPDRIDLSCANIIRIEVENRGLFGDDHNDRRVISSKDSIQQICGILINSKKIRFKDFNGKANSGLCDIYLYYKNGNSHWFYYTQTIKDGGIVNYSDNFYLRNDELLPYLWYPGAKIPVPDPAL</sequence>
<protein>
    <submittedName>
        <fullName evidence="1">Uncharacterized protein</fullName>
    </submittedName>
</protein>
<dbReference type="RefSeq" id="WP_314510752.1">
    <property type="nucleotide sequence ID" value="NZ_JASJOU010000003.1"/>
</dbReference>
<keyword evidence="2" id="KW-1185">Reference proteome</keyword>
<dbReference type="AlphaFoldDB" id="A0AAE3R189"/>
<dbReference type="Proteomes" id="UP001232063">
    <property type="component" value="Unassembled WGS sequence"/>
</dbReference>
<evidence type="ECO:0000313" key="1">
    <source>
        <dbReference type="EMBL" id="MDJ1501260.1"/>
    </source>
</evidence>
<gene>
    <name evidence="1" type="ORF">QNI22_11405</name>
</gene>
<comment type="caution">
    <text evidence="1">The sequence shown here is derived from an EMBL/GenBank/DDBJ whole genome shotgun (WGS) entry which is preliminary data.</text>
</comment>
<accession>A0AAE3R189</accession>
<organism evidence="1 2">
    <name type="scientific">Xanthocytophaga agilis</name>
    <dbReference type="NCBI Taxonomy" id="3048010"/>
    <lineage>
        <taxon>Bacteria</taxon>
        <taxon>Pseudomonadati</taxon>
        <taxon>Bacteroidota</taxon>
        <taxon>Cytophagia</taxon>
        <taxon>Cytophagales</taxon>
        <taxon>Rhodocytophagaceae</taxon>
        <taxon>Xanthocytophaga</taxon>
    </lineage>
</organism>
<name>A0AAE3R189_9BACT</name>
<reference evidence="1" key="1">
    <citation type="submission" date="2023-05" db="EMBL/GenBank/DDBJ databases">
        <authorList>
            <person name="Zhang X."/>
        </authorList>
    </citation>
    <scope>NUCLEOTIDE SEQUENCE</scope>
    <source>
        <strain evidence="1">BD1B2-1</strain>
    </source>
</reference>
<evidence type="ECO:0000313" key="2">
    <source>
        <dbReference type="Proteomes" id="UP001232063"/>
    </source>
</evidence>
<dbReference type="EMBL" id="JASJOU010000003">
    <property type="protein sequence ID" value="MDJ1501260.1"/>
    <property type="molecule type" value="Genomic_DNA"/>
</dbReference>
<proteinExistence type="predicted"/>